<dbReference type="InParanoid" id="A0A0C2ZPU9"/>
<name>A0A0C2ZPU9_9AGAM</name>
<sequence length="59" mass="6670">PDGEKWNMDMVQFWGGWAEGEQPNTLMCYLLDELHAYKHDYSGVLCQVSHNANPSLAGD</sequence>
<dbReference type="AlphaFoldDB" id="A0A0C2ZPU9"/>
<accession>A0A0C2ZPU9</accession>
<dbReference type="Proteomes" id="UP000053989">
    <property type="component" value="Unassembled WGS sequence"/>
</dbReference>
<dbReference type="OrthoDB" id="2976553at2759"/>
<dbReference type="STRING" id="1036808.A0A0C2ZPU9"/>
<proteinExistence type="predicted"/>
<reference evidence="2" key="2">
    <citation type="submission" date="2015-01" db="EMBL/GenBank/DDBJ databases">
        <title>Evolutionary Origins and Diversification of the Mycorrhizal Mutualists.</title>
        <authorList>
            <consortium name="DOE Joint Genome Institute"/>
            <consortium name="Mycorrhizal Genomics Consortium"/>
            <person name="Kohler A."/>
            <person name="Kuo A."/>
            <person name="Nagy L.G."/>
            <person name="Floudas D."/>
            <person name="Copeland A."/>
            <person name="Barry K.W."/>
            <person name="Cichocki N."/>
            <person name="Veneault-Fourrey C."/>
            <person name="LaButti K."/>
            <person name="Lindquist E.A."/>
            <person name="Lipzen A."/>
            <person name="Lundell T."/>
            <person name="Morin E."/>
            <person name="Murat C."/>
            <person name="Riley R."/>
            <person name="Ohm R."/>
            <person name="Sun H."/>
            <person name="Tunlid A."/>
            <person name="Henrissat B."/>
            <person name="Grigoriev I.V."/>
            <person name="Hibbett D.S."/>
            <person name="Martin F."/>
        </authorList>
    </citation>
    <scope>NUCLEOTIDE SEQUENCE [LARGE SCALE GENOMIC DNA]</scope>
    <source>
        <strain evidence="2">Foug A</strain>
    </source>
</reference>
<protein>
    <submittedName>
        <fullName evidence="1">Uncharacterized protein</fullName>
    </submittedName>
</protein>
<reference evidence="1 2" key="1">
    <citation type="submission" date="2014-04" db="EMBL/GenBank/DDBJ databases">
        <authorList>
            <consortium name="DOE Joint Genome Institute"/>
            <person name="Kuo A."/>
            <person name="Kohler A."/>
            <person name="Nagy L.G."/>
            <person name="Floudas D."/>
            <person name="Copeland A."/>
            <person name="Barry K.W."/>
            <person name="Cichocki N."/>
            <person name="Veneault-Fourrey C."/>
            <person name="LaButti K."/>
            <person name="Lindquist E.A."/>
            <person name="Lipzen A."/>
            <person name="Lundell T."/>
            <person name="Morin E."/>
            <person name="Murat C."/>
            <person name="Sun H."/>
            <person name="Tunlid A."/>
            <person name="Henrissat B."/>
            <person name="Grigoriev I.V."/>
            <person name="Hibbett D.S."/>
            <person name="Martin F."/>
            <person name="Nordberg H.P."/>
            <person name="Cantor M.N."/>
            <person name="Hua S.X."/>
        </authorList>
    </citation>
    <scope>NUCLEOTIDE SEQUENCE [LARGE SCALE GENOMIC DNA]</scope>
    <source>
        <strain evidence="1 2">Foug A</strain>
    </source>
</reference>
<dbReference type="HOGENOM" id="CLU_197739_0_0_1"/>
<organism evidence="1 2">
    <name type="scientific">Scleroderma citrinum Foug A</name>
    <dbReference type="NCBI Taxonomy" id="1036808"/>
    <lineage>
        <taxon>Eukaryota</taxon>
        <taxon>Fungi</taxon>
        <taxon>Dikarya</taxon>
        <taxon>Basidiomycota</taxon>
        <taxon>Agaricomycotina</taxon>
        <taxon>Agaricomycetes</taxon>
        <taxon>Agaricomycetidae</taxon>
        <taxon>Boletales</taxon>
        <taxon>Sclerodermatineae</taxon>
        <taxon>Sclerodermataceae</taxon>
        <taxon>Scleroderma</taxon>
    </lineage>
</organism>
<feature type="non-terminal residue" evidence="1">
    <location>
        <position position="1"/>
    </location>
</feature>
<feature type="non-terminal residue" evidence="1">
    <location>
        <position position="59"/>
    </location>
</feature>
<keyword evidence="2" id="KW-1185">Reference proteome</keyword>
<gene>
    <name evidence="1" type="ORF">SCLCIDRAFT_69528</name>
</gene>
<dbReference type="EMBL" id="KN822152">
    <property type="protein sequence ID" value="KIM54587.1"/>
    <property type="molecule type" value="Genomic_DNA"/>
</dbReference>
<evidence type="ECO:0000313" key="2">
    <source>
        <dbReference type="Proteomes" id="UP000053989"/>
    </source>
</evidence>
<evidence type="ECO:0000313" key="1">
    <source>
        <dbReference type="EMBL" id="KIM54587.1"/>
    </source>
</evidence>